<gene>
    <name evidence="1" type="ORF">UFOPK3472_04093</name>
</gene>
<dbReference type="Gene3D" id="3.30.530.20">
    <property type="match status" value="1"/>
</dbReference>
<protein>
    <submittedName>
        <fullName evidence="1">Unannotated protein</fullName>
    </submittedName>
</protein>
<accession>A0A6J7IJ61</accession>
<dbReference type="SUPFAM" id="SSF55961">
    <property type="entry name" value="Bet v1-like"/>
    <property type="match status" value="1"/>
</dbReference>
<sequence>MRVTLQSTGDAPAPEVWERYMDPTIWKTWAPQIMGVEYRGERLDSDTTGRVLGPLGVPIDFEVHSVDEQSWTWAWSAWFQNRAIGVDLAHGVVSRPSGTRAWITIDGPLPLVLPYLPIAKFALGRLCAQ</sequence>
<proteinExistence type="predicted"/>
<name>A0A6J7IJ61_9ZZZZ</name>
<dbReference type="AlphaFoldDB" id="A0A6J7IJ61"/>
<dbReference type="InterPro" id="IPR023393">
    <property type="entry name" value="START-like_dom_sf"/>
</dbReference>
<dbReference type="EMBL" id="CAFBLX010000475">
    <property type="protein sequence ID" value="CAB4931129.1"/>
    <property type="molecule type" value="Genomic_DNA"/>
</dbReference>
<evidence type="ECO:0000313" key="1">
    <source>
        <dbReference type="EMBL" id="CAB4931129.1"/>
    </source>
</evidence>
<organism evidence="1">
    <name type="scientific">freshwater metagenome</name>
    <dbReference type="NCBI Taxonomy" id="449393"/>
    <lineage>
        <taxon>unclassified sequences</taxon>
        <taxon>metagenomes</taxon>
        <taxon>ecological metagenomes</taxon>
    </lineage>
</organism>
<reference evidence="1" key="1">
    <citation type="submission" date="2020-05" db="EMBL/GenBank/DDBJ databases">
        <authorList>
            <person name="Chiriac C."/>
            <person name="Salcher M."/>
            <person name="Ghai R."/>
            <person name="Kavagutti S V."/>
        </authorList>
    </citation>
    <scope>NUCLEOTIDE SEQUENCE</scope>
</reference>